<accession>B2A7K1</accession>
<keyword evidence="3" id="KW-1185">Reference proteome</keyword>
<dbReference type="GO" id="GO:0016810">
    <property type="term" value="F:hydrolase activity, acting on carbon-nitrogen (but not peptide) bonds"/>
    <property type="evidence" value="ECO:0007669"/>
    <property type="project" value="InterPro"/>
</dbReference>
<dbReference type="OrthoDB" id="9776455at2"/>
<dbReference type="Proteomes" id="UP000001683">
    <property type="component" value="Chromosome"/>
</dbReference>
<name>B2A7K1_NATTJ</name>
<evidence type="ECO:0000259" key="1">
    <source>
        <dbReference type="Pfam" id="PF01979"/>
    </source>
</evidence>
<dbReference type="PANTHER" id="PTHR43135">
    <property type="entry name" value="ALPHA-D-RIBOSE 1-METHYLPHOSPHONATE 5-TRIPHOSPHATE DIPHOSPHATASE"/>
    <property type="match status" value="1"/>
</dbReference>
<dbReference type="InterPro" id="IPR006680">
    <property type="entry name" value="Amidohydro-rel"/>
</dbReference>
<evidence type="ECO:0000313" key="3">
    <source>
        <dbReference type="Proteomes" id="UP000001683"/>
    </source>
</evidence>
<feature type="domain" description="Amidohydrolase-related" evidence="1">
    <location>
        <begin position="58"/>
        <end position="369"/>
    </location>
</feature>
<proteinExistence type="predicted"/>
<dbReference type="Gene3D" id="3.20.20.140">
    <property type="entry name" value="Metal-dependent hydrolases"/>
    <property type="match status" value="1"/>
</dbReference>
<dbReference type="Gene3D" id="2.30.40.10">
    <property type="entry name" value="Urease, subunit C, domain 1"/>
    <property type="match status" value="1"/>
</dbReference>
<dbReference type="InterPro" id="IPR011059">
    <property type="entry name" value="Metal-dep_hydrolase_composite"/>
</dbReference>
<evidence type="ECO:0000313" key="2">
    <source>
        <dbReference type="EMBL" id="ACB85710.1"/>
    </source>
</evidence>
<dbReference type="InterPro" id="IPR051781">
    <property type="entry name" value="Metallo-dep_Hydrolase"/>
</dbReference>
<dbReference type="PANTHER" id="PTHR43135:SF3">
    <property type="entry name" value="ALPHA-D-RIBOSE 1-METHYLPHOSPHONATE 5-TRIPHOSPHATE DIPHOSPHATASE"/>
    <property type="match status" value="1"/>
</dbReference>
<dbReference type="EMBL" id="CP001034">
    <property type="protein sequence ID" value="ACB85710.1"/>
    <property type="molecule type" value="Genomic_DNA"/>
</dbReference>
<dbReference type="STRING" id="457570.Nther_2144"/>
<dbReference type="InterPro" id="IPR032466">
    <property type="entry name" value="Metal_Hydrolase"/>
</dbReference>
<protein>
    <submittedName>
        <fullName evidence="2">Amidohydrolase</fullName>
    </submittedName>
</protein>
<dbReference type="Pfam" id="PF01979">
    <property type="entry name" value="Amidohydro_1"/>
    <property type="match status" value="1"/>
</dbReference>
<dbReference type="SMR" id="B2A7K1"/>
<sequence>MSTLAIKNIGKLITGDLNNPVSEHDTIIVVNGKIKEIGGTELLNNYDLDKVVDAKGTTVAPGLIDSHAHPVLGDFTPRQKTMGFIESSLHGGVSTMISAGEPHTPGRPKGDKEGAKSLAKLVHKSFNNLRPGGVKVHGGALILEKGLTEEDFKEVTREGVWLVGEVGLGTVKDPEEAAPMIEMAKNYGMKVMMHTGGTSIPGSSNVGYEDVINAKPTVVSHLNGGPTSIPFDDVKKLIDNSDITLELVHNGNPKIMKQAAEYAMEKDCLDRFIIGNDAPSGTGVIVLSIIRVISFLSSVAGIPPEKAICMATGNTSKVYDLNVGLIEKGREADFVIMDAPMGSVGEDSLTAFQEGDLPGVSMVIVDGEVMFTKSRNTPPAVRMAEVQ</sequence>
<dbReference type="SUPFAM" id="SSF51338">
    <property type="entry name" value="Composite domain of metallo-dependent hydrolases"/>
    <property type="match status" value="1"/>
</dbReference>
<dbReference type="RefSeq" id="WP_012448565.1">
    <property type="nucleotide sequence ID" value="NC_010718.1"/>
</dbReference>
<dbReference type="KEGG" id="nth:Nther_2144"/>
<dbReference type="InParanoid" id="B2A7K1"/>
<keyword evidence="2" id="KW-0378">Hydrolase</keyword>
<dbReference type="SUPFAM" id="SSF51556">
    <property type="entry name" value="Metallo-dependent hydrolases"/>
    <property type="match status" value="1"/>
</dbReference>
<gene>
    <name evidence="2" type="ordered locus">Nther_2144</name>
</gene>
<reference evidence="2 3" key="2">
    <citation type="journal article" date="2011" name="J. Bacteriol.">
        <title>Complete genome sequence of the anaerobic, halophilic alkalithermophile Natranaerobius thermophilus JW/NM-WN-LF.</title>
        <authorList>
            <person name="Zhao B."/>
            <person name="Mesbah N.M."/>
            <person name="Dalin E."/>
            <person name="Goodwin L."/>
            <person name="Nolan M."/>
            <person name="Pitluck S."/>
            <person name="Chertkov O."/>
            <person name="Brettin T.S."/>
            <person name="Han J."/>
            <person name="Larimer F.W."/>
            <person name="Land M.L."/>
            <person name="Hauser L."/>
            <person name="Kyrpides N."/>
            <person name="Wiegel J."/>
        </authorList>
    </citation>
    <scope>NUCLEOTIDE SEQUENCE [LARGE SCALE GENOMIC DNA]</scope>
    <source>
        <strain evidence="3">ATCC BAA-1301 / DSM 18059 / JW/NM-WN-LF</strain>
    </source>
</reference>
<dbReference type="CDD" id="cd01292">
    <property type="entry name" value="metallo-dependent_hydrolases"/>
    <property type="match status" value="1"/>
</dbReference>
<dbReference type="HOGENOM" id="CLU_057825_0_0_9"/>
<organism evidence="2 3">
    <name type="scientific">Natranaerobius thermophilus (strain ATCC BAA-1301 / DSM 18059 / JW/NM-WN-LF)</name>
    <dbReference type="NCBI Taxonomy" id="457570"/>
    <lineage>
        <taxon>Bacteria</taxon>
        <taxon>Bacillati</taxon>
        <taxon>Bacillota</taxon>
        <taxon>Clostridia</taxon>
        <taxon>Natranaerobiales</taxon>
        <taxon>Natranaerobiaceae</taxon>
        <taxon>Natranaerobius</taxon>
    </lineage>
</organism>
<reference evidence="2 3" key="1">
    <citation type="submission" date="2008-04" db="EMBL/GenBank/DDBJ databases">
        <title>Complete sequence of chromosome of Natranaerobius thermophilus JW/NM-WN-LF.</title>
        <authorList>
            <consortium name="US DOE Joint Genome Institute"/>
            <person name="Copeland A."/>
            <person name="Lucas S."/>
            <person name="Lapidus A."/>
            <person name="Glavina del Rio T."/>
            <person name="Dalin E."/>
            <person name="Tice H."/>
            <person name="Bruce D."/>
            <person name="Goodwin L."/>
            <person name="Pitluck S."/>
            <person name="Chertkov O."/>
            <person name="Brettin T."/>
            <person name="Detter J.C."/>
            <person name="Han C."/>
            <person name="Kuske C.R."/>
            <person name="Schmutz J."/>
            <person name="Larimer F."/>
            <person name="Land M."/>
            <person name="Hauser L."/>
            <person name="Kyrpides N."/>
            <person name="Lykidis A."/>
            <person name="Mesbah N.M."/>
            <person name="Wiegel J."/>
        </authorList>
    </citation>
    <scope>NUCLEOTIDE SEQUENCE [LARGE SCALE GENOMIC DNA]</scope>
    <source>
        <strain evidence="3">ATCC BAA-1301 / DSM 18059 / JW/NM-WN-LF</strain>
    </source>
</reference>
<dbReference type="eggNOG" id="COG0402">
    <property type="taxonomic scope" value="Bacteria"/>
</dbReference>
<dbReference type="AlphaFoldDB" id="B2A7K1"/>